<gene>
    <name evidence="6" type="ORF">ENR59_04160</name>
</gene>
<keyword evidence="3" id="KW-0408">Iron</keyword>
<dbReference type="Pfam" id="PF13247">
    <property type="entry name" value="Fer4_11"/>
    <property type="match status" value="1"/>
</dbReference>
<proteinExistence type="predicted"/>
<dbReference type="PROSITE" id="PS51379">
    <property type="entry name" value="4FE4S_FER_2"/>
    <property type="match status" value="3"/>
</dbReference>
<reference evidence="6" key="1">
    <citation type="journal article" date="2020" name="mSystems">
        <title>Genome- and Community-Level Interaction Insights into Carbon Utilization and Element Cycling Functions of Hydrothermarchaeota in Hydrothermal Sediment.</title>
        <authorList>
            <person name="Zhou Z."/>
            <person name="Liu Y."/>
            <person name="Xu W."/>
            <person name="Pan J."/>
            <person name="Luo Z.H."/>
            <person name="Li M."/>
        </authorList>
    </citation>
    <scope>NUCLEOTIDE SEQUENCE [LARGE SCALE GENOMIC DNA]</scope>
    <source>
        <strain evidence="6">SpSt-413</strain>
    </source>
</reference>
<keyword evidence="2" id="KW-0479">Metal-binding</keyword>
<dbReference type="InterPro" id="IPR050954">
    <property type="entry name" value="ET_IronSulfur_Cluster-Binding"/>
</dbReference>
<dbReference type="SUPFAM" id="SSF54862">
    <property type="entry name" value="4Fe-4S ferredoxins"/>
    <property type="match status" value="1"/>
</dbReference>
<evidence type="ECO:0000256" key="3">
    <source>
        <dbReference type="ARBA" id="ARBA00023004"/>
    </source>
</evidence>
<dbReference type="PANTHER" id="PTHR43177:SF3">
    <property type="entry name" value="PROTEIN NRFC HOMOLOG"/>
    <property type="match status" value="1"/>
</dbReference>
<evidence type="ECO:0000256" key="2">
    <source>
        <dbReference type="ARBA" id="ARBA00022723"/>
    </source>
</evidence>
<dbReference type="GO" id="GO:0051539">
    <property type="term" value="F:4 iron, 4 sulfur cluster binding"/>
    <property type="evidence" value="ECO:0007669"/>
    <property type="project" value="UniProtKB-KW"/>
</dbReference>
<dbReference type="AlphaFoldDB" id="A0A7C4AGE6"/>
<dbReference type="PROSITE" id="PS00198">
    <property type="entry name" value="4FE4S_FER_1"/>
    <property type="match status" value="1"/>
</dbReference>
<name>A0A7C4AGE6_9BACT</name>
<dbReference type="EMBL" id="DSRP01000287">
    <property type="protein sequence ID" value="HGG92127.1"/>
    <property type="molecule type" value="Genomic_DNA"/>
</dbReference>
<feature type="domain" description="4Fe-4S ferredoxin-type" evidence="5">
    <location>
        <begin position="3"/>
        <end position="23"/>
    </location>
</feature>
<sequence length="167" mass="18603">MSNYVVIQDADKCVHCEACVARCMKRNRFPARVRMVDIVSPHLTKPGTHHFAFLSCHHCEDPKCVAACPHDAMKRTDEGVVRVTDEFCHGCAECAHACPWHVPRVLGDTPTVKCNLCDGKAAQGEKPECVKTCPKGALRLVRVAELGSEGRVEYAQKFIMKNFLKHD</sequence>
<accession>A0A7C4AGE6</accession>
<protein>
    <submittedName>
        <fullName evidence="6">4Fe-4S ferredoxin</fullName>
    </submittedName>
</protein>
<dbReference type="Gene3D" id="3.30.70.20">
    <property type="match status" value="2"/>
</dbReference>
<comment type="caution">
    <text evidence="6">The sequence shown here is derived from an EMBL/GenBank/DDBJ whole genome shotgun (WGS) entry which is preliminary data.</text>
</comment>
<dbReference type="InterPro" id="IPR017900">
    <property type="entry name" value="4Fe4S_Fe_S_CS"/>
</dbReference>
<feature type="domain" description="4Fe-4S ferredoxin-type" evidence="5">
    <location>
        <begin position="47"/>
        <end position="78"/>
    </location>
</feature>
<dbReference type="PANTHER" id="PTHR43177">
    <property type="entry name" value="PROTEIN NRFC"/>
    <property type="match status" value="1"/>
</dbReference>
<dbReference type="GO" id="GO:0046872">
    <property type="term" value="F:metal ion binding"/>
    <property type="evidence" value="ECO:0007669"/>
    <property type="project" value="UniProtKB-KW"/>
</dbReference>
<keyword evidence="1" id="KW-0004">4Fe-4S</keyword>
<evidence type="ECO:0000313" key="6">
    <source>
        <dbReference type="EMBL" id="HGG92127.1"/>
    </source>
</evidence>
<dbReference type="InterPro" id="IPR017896">
    <property type="entry name" value="4Fe4S_Fe-S-bd"/>
</dbReference>
<evidence type="ECO:0000256" key="1">
    <source>
        <dbReference type="ARBA" id="ARBA00022485"/>
    </source>
</evidence>
<organism evidence="6">
    <name type="scientific">Fundidesulfovibrio putealis</name>
    <dbReference type="NCBI Taxonomy" id="270496"/>
    <lineage>
        <taxon>Bacteria</taxon>
        <taxon>Pseudomonadati</taxon>
        <taxon>Thermodesulfobacteriota</taxon>
        <taxon>Desulfovibrionia</taxon>
        <taxon>Desulfovibrionales</taxon>
        <taxon>Desulfovibrionaceae</taxon>
        <taxon>Fundidesulfovibrio</taxon>
    </lineage>
</organism>
<keyword evidence="4" id="KW-0411">Iron-sulfur</keyword>
<evidence type="ECO:0000256" key="4">
    <source>
        <dbReference type="ARBA" id="ARBA00023014"/>
    </source>
</evidence>
<evidence type="ECO:0000259" key="5">
    <source>
        <dbReference type="PROSITE" id="PS51379"/>
    </source>
</evidence>
<feature type="domain" description="4Fe-4S ferredoxin-type" evidence="5">
    <location>
        <begin position="79"/>
        <end position="108"/>
    </location>
</feature>